<sequence>WAKSPHSQAISDLEKVTCGFQCLKEQSVMFGIDSIRVDLNGVVKIVIDWNLESCVEGMFLEANEGYLVAYLEEILTTMEHSCGRLPSAAMDFLTPTVLPAMNFWTYN</sequence>
<feature type="non-terminal residue" evidence="1">
    <location>
        <position position="1"/>
    </location>
</feature>
<dbReference type="EMBL" id="NKCK01000750">
    <property type="protein sequence ID" value="RSL77954.1"/>
    <property type="molecule type" value="Genomic_DNA"/>
</dbReference>
<reference evidence="1 2" key="1">
    <citation type="submission" date="2017-06" db="EMBL/GenBank/DDBJ databases">
        <title>Comparative genomic analysis of Ambrosia Fusariam Clade fungi.</title>
        <authorList>
            <person name="Stajich J.E."/>
            <person name="Carrillo J."/>
            <person name="Kijimoto T."/>
            <person name="Eskalen A."/>
            <person name="O'Donnell K."/>
            <person name="Kasson M."/>
        </authorList>
    </citation>
    <scope>NUCLEOTIDE SEQUENCE [LARGE SCALE GENOMIC DNA]</scope>
    <source>
        <strain evidence="1 2">NRRL62579</strain>
    </source>
</reference>
<protein>
    <submittedName>
        <fullName evidence="1">Uncharacterized protein</fullName>
    </submittedName>
</protein>
<evidence type="ECO:0000313" key="1">
    <source>
        <dbReference type="EMBL" id="RSL77954.1"/>
    </source>
</evidence>
<name>A0A428RK97_9HYPO</name>
<dbReference type="Proteomes" id="UP000287144">
    <property type="component" value="Unassembled WGS sequence"/>
</dbReference>
<dbReference type="AlphaFoldDB" id="A0A428RK97"/>
<organism evidence="1 2">
    <name type="scientific">Fusarium oligoseptatum</name>
    <dbReference type="NCBI Taxonomy" id="2604345"/>
    <lineage>
        <taxon>Eukaryota</taxon>
        <taxon>Fungi</taxon>
        <taxon>Dikarya</taxon>
        <taxon>Ascomycota</taxon>
        <taxon>Pezizomycotina</taxon>
        <taxon>Sordariomycetes</taxon>
        <taxon>Hypocreomycetidae</taxon>
        <taxon>Hypocreales</taxon>
        <taxon>Nectriaceae</taxon>
        <taxon>Fusarium</taxon>
        <taxon>Fusarium solani species complex</taxon>
    </lineage>
</organism>
<proteinExistence type="predicted"/>
<keyword evidence="2" id="KW-1185">Reference proteome</keyword>
<evidence type="ECO:0000313" key="2">
    <source>
        <dbReference type="Proteomes" id="UP000287144"/>
    </source>
</evidence>
<gene>
    <name evidence="1" type="ORF">CEP52_017674</name>
</gene>
<comment type="caution">
    <text evidence="1">The sequence shown here is derived from an EMBL/GenBank/DDBJ whole genome shotgun (WGS) entry which is preliminary data.</text>
</comment>
<accession>A0A428RK97</accession>